<evidence type="ECO:0000313" key="2">
    <source>
        <dbReference type="Proteomes" id="UP000567293"/>
    </source>
</evidence>
<comment type="caution">
    <text evidence="1">The sequence shown here is derived from an EMBL/GenBank/DDBJ whole genome shotgun (WGS) entry which is preliminary data.</text>
</comment>
<dbReference type="EMBL" id="JACDQQ010001364">
    <property type="protein sequence ID" value="MBA0086125.1"/>
    <property type="molecule type" value="Genomic_DNA"/>
</dbReference>
<keyword evidence="2" id="KW-1185">Reference proteome</keyword>
<dbReference type="AlphaFoldDB" id="A0A7V8NS00"/>
<organism evidence="1 2">
    <name type="scientific">Candidatus Acidiferrum panamense</name>
    <dbReference type="NCBI Taxonomy" id="2741543"/>
    <lineage>
        <taxon>Bacteria</taxon>
        <taxon>Pseudomonadati</taxon>
        <taxon>Acidobacteriota</taxon>
        <taxon>Terriglobia</taxon>
        <taxon>Candidatus Acidiferrales</taxon>
        <taxon>Candidatus Acidiferrum</taxon>
    </lineage>
</organism>
<accession>A0A7V8NS00</accession>
<reference evidence="1" key="1">
    <citation type="submission" date="2020-06" db="EMBL/GenBank/DDBJ databases">
        <title>Legume-microbial interactions unlock mineral nutrients during tropical forest succession.</title>
        <authorList>
            <person name="Epihov D.Z."/>
        </authorList>
    </citation>
    <scope>NUCLEOTIDE SEQUENCE [LARGE SCALE GENOMIC DNA]</scope>
    <source>
        <strain evidence="1">Pan2503</strain>
    </source>
</reference>
<gene>
    <name evidence="1" type="ORF">HRJ53_14145</name>
</gene>
<proteinExistence type="predicted"/>
<name>A0A7V8NS00_9BACT</name>
<evidence type="ECO:0000313" key="1">
    <source>
        <dbReference type="EMBL" id="MBA0086125.1"/>
    </source>
</evidence>
<protein>
    <submittedName>
        <fullName evidence="1">Uncharacterized protein</fullName>
    </submittedName>
</protein>
<dbReference type="Proteomes" id="UP000567293">
    <property type="component" value="Unassembled WGS sequence"/>
</dbReference>
<sequence length="79" mass="8169">MTHTLEANVPQLKRLKILIHGQEVETLAGHVDLTGTFAVNADAGPSPANPALGPAAGKTGAFLVPPLTLSFSTVKLAER</sequence>